<reference evidence="1 2" key="1">
    <citation type="journal article" date="2017" name="ISME J.">
        <title>Energy and carbon metabolisms in a deep terrestrial subsurface fluid microbial community.</title>
        <authorList>
            <person name="Momper L."/>
            <person name="Jungbluth S.P."/>
            <person name="Lee M.D."/>
            <person name="Amend J.P."/>
        </authorList>
    </citation>
    <scope>NUCLEOTIDE SEQUENCE [LARGE SCALE GENOMIC DNA]</scope>
    <source>
        <strain evidence="1">SURF_5</strain>
    </source>
</reference>
<proteinExistence type="predicted"/>
<dbReference type="Proteomes" id="UP000265882">
    <property type="component" value="Unassembled WGS sequence"/>
</dbReference>
<name>A0A3A4NSW6_ABYX5</name>
<dbReference type="EMBL" id="QZKU01000045">
    <property type="protein sequence ID" value="RJP23517.1"/>
    <property type="molecule type" value="Genomic_DNA"/>
</dbReference>
<evidence type="ECO:0000313" key="1">
    <source>
        <dbReference type="EMBL" id="RJP23517.1"/>
    </source>
</evidence>
<sequence>MKYQEDFLEAKREARVQNVRLWAQEPTEEDVKADADTAAADTAAYVASRWSDVFYKASCPSAEKIAEPDPIHNG</sequence>
<gene>
    <name evidence="1" type="ORF">C4520_06055</name>
</gene>
<evidence type="ECO:0000313" key="2">
    <source>
        <dbReference type="Proteomes" id="UP000265882"/>
    </source>
</evidence>
<comment type="caution">
    <text evidence="1">The sequence shown here is derived from an EMBL/GenBank/DDBJ whole genome shotgun (WGS) entry which is preliminary data.</text>
</comment>
<protein>
    <submittedName>
        <fullName evidence="1">Uncharacterized protein</fullName>
    </submittedName>
</protein>
<organism evidence="1 2">
    <name type="scientific">Abyssobacteria bacterium (strain SURF_5)</name>
    <dbReference type="NCBI Taxonomy" id="2093360"/>
    <lineage>
        <taxon>Bacteria</taxon>
        <taxon>Pseudomonadati</taxon>
        <taxon>Candidatus Hydrogenedentota</taxon>
        <taxon>Candidatus Abyssobacteria</taxon>
    </lineage>
</organism>
<accession>A0A3A4NSW6</accession>
<dbReference type="AlphaFoldDB" id="A0A3A4NSW6"/>